<sequence>MVSRFVPGSCARTQLHTEIELSLSCRNLPKMDILSMSDPMCVTYTRPFGKDKWIEYHRTECVSNCHDPDFTSKIVMPYRFEEQQLLRFDVYDVDDGSSNLDNQDFIGTASCTLGQVVASGKVKLALTDRGNTDHGQRGFLLINAEQVSNERNDLLTFKFSGHNLDKKDWFGLSDPFLEIYKATESGDYILVHKTEAKKWTLNPKWAEFKLTVHSLCNGDDDRDLKVQCYDWNWSGNHSFIGEFHTNLRTLKLNRGPQNCYKLINSRRQAEKGSLKESGFITLDYFRLEPIYTFLDYIKGGTKLNCSIAIDFTASNGDPSDPVSLHYTAGVRQNCYEQAILEVVSIIQDYDSDKAFPVLGFGARLPPNGSVSHEFFVNMSPSNPYCYGVSGVLEAYRTSLRQIQLYGPTNFAPVIRHVTQFAQTYQDGSRYFILLILTDGVITDMNETTNAIVAASTLPLSIVIVGVGDADFSAMEQLDADKVALCSQQGVKAARDIVQFVPFNKFIACGSPHTARKLLAKEVLAEIPTQLVGFMKSNNIPPNPPCSEQIVLPPDPDRLNL</sequence>
<dbReference type="GO" id="GO:0005634">
    <property type="term" value="C:nucleus"/>
    <property type="evidence" value="ECO:0007669"/>
    <property type="project" value="UniProtKB-SubCell"/>
</dbReference>
<keyword evidence="12" id="KW-0965">Cell junction</keyword>
<evidence type="ECO:0000256" key="1">
    <source>
        <dbReference type="ARBA" id="ARBA00004123"/>
    </source>
</evidence>
<dbReference type="GO" id="GO:0046872">
    <property type="term" value="F:metal ion binding"/>
    <property type="evidence" value="ECO:0007669"/>
    <property type="project" value="UniProtKB-KW"/>
</dbReference>
<organism evidence="21 22">
    <name type="scientific">Laodelphax striatellus</name>
    <name type="common">Small brown planthopper</name>
    <name type="synonym">Delphax striatella</name>
    <dbReference type="NCBI Taxonomy" id="195883"/>
    <lineage>
        <taxon>Eukaryota</taxon>
        <taxon>Metazoa</taxon>
        <taxon>Ecdysozoa</taxon>
        <taxon>Arthropoda</taxon>
        <taxon>Hexapoda</taxon>
        <taxon>Insecta</taxon>
        <taxon>Pterygota</taxon>
        <taxon>Neoptera</taxon>
        <taxon>Paraneoptera</taxon>
        <taxon>Hemiptera</taxon>
        <taxon>Auchenorrhyncha</taxon>
        <taxon>Fulgoroidea</taxon>
        <taxon>Delphacidae</taxon>
        <taxon>Criomorphinae</taxon>
        <taxon>Laodelphax</taxon>
    </lineage>
</organism>
<dbReference type="SMART" id="SM00327">
    <property type="entry name" value="VWA"/>
    <property type="match status" value="1"/>
</dbReference>
<dbReference type="EMBL" id="QKKF02014912">
    <property type="protein sequence ID" value="RZF42501.1"/>
    <property type="molecule type" value="Genomic_DNA"/>
</dbReference>
<dbReference type="SMART" id="SM00239">
    <property type="entry name" value="C2"/>
    <property type="match status" value="2"/>
</dbReference>
<keyword evidence="11" id="KW-0106">Calcium</keyword>
<dbReference type="GO" id="GO:0005544">
    <property type="term" value="F:calcium-dependent phospholipid binding"/>
    <property type="evidence" value="ECO:0007669"/>
    <property type="project" value="InterPro"/>
</dbReference>
<dbReference type="FunFam" id="2.60.40.150:FF:000099">
    <property type="entry name" value="Copine 3"/>
    <property type="match status" value="1"/>
</dbReference>
<dbReference type="InterPro" id="IPR002035">
    <property type="entry name" value="VWF_A"/>
</dbReference>
<comment type="subunit">
    <text evidence="16">Monomer. Interacts with ERBB2 (preferentially with the tyrosine phosphorylated form); this interaction occurs at the cell membrane and is increased in a growth factor heregulin-dependent manner. Interacts with SHC1; this interaction may mediate the binding of CPNE3 with ERBB2. Interacts with RACK1.</text>
</comment>
<evidence type="ECO:0000313" key="21">
    <source>
        <dbReference type="EMBL" id="RZF42501.1"/>
    </source>
</evidence>
<dbReference type="Pfam" id="PF00168">
    <property type="entry name" value="C2"/>
    <property type="match status" value="2"/>
</dbReference>
<evidence type="ECO:0000256" key="9">
    <source>
        <dbReference type="ARBA" id="ARBA00022723"/>
    </source>
</evidence>
<dbReference type="CDD" id="cd04047">
    <property type="entry name" value="C2B_Copine"/>
    <property type="match status" value="1"/>
</dbReference>
<keyword evidence="9" id="KW-0479">Metal-binding</keyword>
<dbReference type="CDD" id="cd01459">
    <property type="entry name" value="vWA_copine_like"/>
    <property type="match status" value="1"/>
</dbReference>
<reference evidence="21 22" key="1">
    <citation type="journal article" date="2017" name="Gigascience">
        <title>Genome sequence of the small brown planthopper, Laodelphax striatellus.</title>
        <authorList>
            <person name="Zhu J."/>
            <person name="Jiang F."/>
            <person name="Wang X."/>
            <person name="Yang P."/>
            <person name="Bao Y."/>
            <person name="Zhao W."/>
            <person name="Wang W."/>
            <person name="Lu H."/>
            <person name="Wang Q."/>
            <person name="Cui N."/>
            <person name="Li J."/>
            <person name="Chen X."/>
            <person name="Luo L."/>
            <person name="Yu J."/>
            <person name="Kang L."/>
            <person name="Cui F."/>
        </authorList>
    </citation>
    <scope>NUCLEOTIDE SEQUENCE [LARGE SCALE GENOMIC DNA]</scope>
    <source>
        <strain evidence="21">Lst14</strain>
    </source>
</reference>
<evidence type="ECO:0000256" key="4">
    <source>
        <dbReference type="ARBA" id="ARBA00004496"/>
    </source>
</evidence>
<evidence type="ECO:0000313" key="22">
    <source>
        <dbReference type="Proteomes" id="UP000291343"/>
    </source>
</evidence>
<dbReference type="InterPro" id="IPR000008">
    <property type="entry name" value="C2_dom"/>
</dbReference>
<evidence type="ECO:0000256" key="16">
    <source>
        <dbReference type="ARBA" id="ARBA00065466"/>
    </source>
</evidence>
<proteinExistence type="inferred from homology"/>
<name>A0A482XB36_LAOST</name>
<evidence type="ECO:0000256" key="12">
    <source>
        <dbReference type="ARBA" id="ARBA00022949"/>
    </source>
</evidence>
<dbReference type="Gene3D" id="2.60.40.150">
    <property type="entry name" value="C2 domain"/>
    <property type="match status" value="2"/>
</dbReference>
<feature type="domain" description="C2" evidence="19">
    <location>
        <begin position="136"/>
        <end position="260"/>
    </location>
</feature>
<dbReference type="SMR" id="A0A482XB36"/>
<evidence type="ECO:0000256" key="3">
    <source>
        <dbReference type="ARBA" id="ARBA00004246"/>
    </source>
</evidence>
<dbReference type="InParanoid" id="A0A482XB36"/>
<dbReference type="FunFam" id="2.60.40.150:FF:000042">
    <property type="entry name" value="Copine 3"/>
    <property type="match status" value="1"/>
</dbReference>
<protein>
    <recommendedName>
        <fullName evidence="17">Copine-3</fullName>
    </recommendedName>
    <alternativeName>
        <fullName evidence="18">Copine III</fullName>
    </alternativeName>
</protein>
<evidence type="ECO:0000256" key="2">
    <source>
        <dbReference type="ARBA" id="ARBA00004236"/>
    </source>
</evidence>
<dbReference type="GO" id="GO:0005886">
    <property type="term" value="C:plasma membrane"/>
    <property type="evidence" value="ECO:0007669"/>
    <property type="project" value="UniProtKB-SubCell"/>
</dbReference>
<comment type="caution">
    <text evidence="21">The sequence shown here is derived from an EMBL/GenBank/DDBJ whole genome shotgun (WGS) entry which is preliminary data.</text>
</comment>
<evidence type="ECO:0000256" key="13">
    <source>
        <dbReference type="ARBA" id="ARBA00023136"/>
    </source>
</evidence>
<evidence type="ECO:0000259" key="20">
    <source>
        <dbReference type="PROSITE" id="PS50234"/>
    </source>
</evidence>
<dbReference type="PANTHER" id="PTHR10857">
    <property type="entry name" value="COPINE"/>
    <property type="match status" value="1"/>
</dbReference>
<evidence type="ECO:0000256" key="10">
    <source>
        <dbReference type="ARBA" id="ARBA00022737"/>
    </source>
</evidence>
<evidence type="ECO:0000256" key="15">
    <source>
        <dbReference type="ARBA" id="ARBA00058857"/>
    </source>
</evidence>
<dbReference type="PANTHER" id="PTHR10857:SF106">
    <property type="entry name" value="C2 DOMAIN-CONTAINING PROTEIN"/>
    <property type="match status" value="1"/>
</dbReference>
<evidence type="ECO:0000256" key="8">
    <source>
        <dbReference type="ARBA" id="ARBA00022553"/>
    </source>
</evidence>
<evidence type="ECO:0000256" key="6">
    <source>
        <dbReference type="ARBA" id="ARBA00022475"/>
    </source>
</evidence>
<dbReference type="InterPro" id="IPR037768">
    <property type="entry name" value="C2B_Copine"/>
</dbReference>
<evidence type="ECO:0000256" key="18">
    <source>
        <dbReference type="ARBA" id="ARBA00076171"/>
    </source>
</evidence>
<evidence type="ECO:0000256" key="11">
    <source>
        <dbReference type="ARBA" id="ARBA00022837"/>
    </source>
</evidence>
<gene>
    <name evidence="21" type="ORF">LSTR_LSTR004420</name>
</gene>
<dbReference type="AlphaFoldDB" id="A0A482XB36"/>
<keyword evidence="10" id="KW-0677">Repeat</keyword>
<keyword evidence="8" id="KW-0597">Phosphoprotein</keyword>
<dbReference type="InterPro" id="IPR010734">
    <property type="entry name" value="Copine_C"/>
</dbReference>
<dbReference type="Proteomes" id="UP000291343">
    <property type="component" value="Unassembled WGS sequence"/>
</dbReference>
<dbReference type="SUPFAM" id="SSF49562">
    <property type="entry name" value="C2 domain (Calcium/lipid-binding domain, CaLB)"/>
    <property type="match status" value="2"/>
</dbReference>
<dbReference type="PROSITE" id="PS50234">
    <property type="entry name" value="VWFA"/>
    <property type="match status" value="1"/>
</dbReference>
<dbReference type="OrthoDB" id="5855668at2759"/>
<dbReference type="GO" id="GO:0071277">
    <property type="term" value="P:cellular response to calcium ion"/>
    <property type="evidence" value="ECO:0007669"/>
    <property type="project" value="TreeGrafter"/>
</dbReference>
<evidence type="ECO:0000256" key="5">
    <source>
        <dbReference type="ARBA" id="ARBA00009048"/>
    </source>
</evidence>
<comment type="similarity">
    <text evidence="5">Belongs to the copine family.</text>
</comment>
<evidence type="ECO:0000256" key="17">
    <source>
        <dbReference type="ARBA" id="ARBA00074834"/>
    </source>
</evidence>
<dbReference type="InterPro" id="IPR045052">
    <property type="entry name" value="Copine"/>
</dbReference>
<comment type="subcellular location">
    <subcellularLocation>
        <location evidence="3">Cell junction</location>
        <location evidence="3">Focal adhesion</location>
    </subcellularLocation>
    <subcellularLocation>
        <location evidence="2">Cell membrane</location>
    </subcellularLocation>
    <subcellularLocation>
        <location evidence="4">Cytoplasm</location>
    </subcellularLocation>
    <subcellularLocation>
        <location evidence="1">Nucleus</location>
    </subcellularLocation>
</comment>
<keyword evidence="6" id="KW-1003">Cell membrane</keyword>
<dbReference type="GO" id="GO:0032991">
    <property type="term" value="C:protein-containing complex"/>
    <property type="evidence" value="ECO:0007669"/>
    <property type="project" value="UniProtKB-ARBA"/>
</dbReference>
<dbReference type="PROSITE" id="PS50004">
    <property type="entry name" value="C2"/>
    <property type="match status" value="2"/>
</dbReference>
<dbReference type="GO" id="GO:0005925">
    <property type="term" value="C:focal adhesion"/>
    <property type="evidence" value="ECO:0007669"/>
    <property type="project" value="UniProtKB-SubCell"/>
</dbReference>
<evidence type="ECO:0000256" key="14">
    <source>
        <dbReference type="ARBA" id="ARBA00023242"/>
    </source>
</evidence>
<dbReference type="Pfam" id="PF07002">
    <property type="entry name" value="Copine"/>
    <property type="match status" value="1"/>
</dbReference>
<keyword evidence="14" id="KW-0539">Nucleus</keyword>
<dbReference type="InterPro" id="IPR035892">
    <property type="entry name" value="C2_domain_sf"/>
</dbReference>
<feature type="domain" description="C2" evidence="19">
    <location>
        <begin position="1"/>
        <end position="126"/>
    </location>
</feature>
<accession>A0A482XB36</accession>
<dbReference type="CDD" id="cd04048">
    <property type="entry name" value="C2A_Copine"/>
    <property type="match status" value="1"/>
</dbReference>
<dbReference type="InterPro" id="IPR036465">
    <property type="entry name" value="vWFA_dom_sf"/>
</dbReference>
<dbReference type="SUPFAM" id="SSF53300">
    <property type="entry name" value="vWA-like"/>
    <property type="match status" value="1"/>
</dbReference>
<evidence type="ECO:0000259" key="19">
    <source>
        <dbReference type="PROSITE" id="PS50004"/>
    </source>
</evidence>
<dbReference type="STRING" id="195883.A0A482XB36"/>
<dbReference type="Gene3D" id="3.40.50.410">
    <property type="entry name" value="von Willebrand factor, type A domain"/>
    <property type="match status" value="1"/>
</dbReference>
<evidence type="ECO:0000256" key="7">
    <source>
        <dbReference type="ARBA" id="ARBA00022490"/>
    </source>
</evidence>
<feature type="domain" description="VWFA" evidence="20">
    <location>
        <begin position="304"/>
        <end position="478"/>
    </location>
</feature>
<keyword evidence="13" id="KW-0472">Membrane</keyword>
<comment type="function">
    <text evidence="15">Calcium-dependent phospholipid-binding protein that plays a role in ERBB2-mediated tumor cell migration in response to growth factor heregulin stimulation.</text>
</comment>
<keyword evidence="22" id="KW-1185">Reference proteome</keyword>
<dbReference type="GO" id="GO:0005737">
    <property type="term" value="C:cytoplasm"/>
    <property type="evidence" value="ECO:0007669"/>
    <property type="project" value="UniProtKB-SubCell"/>
</dbReference>
<keyword evidence="7" id="KW-0963">Cytoplasm</keyword>